<dbReference type="PRINTS" id="PR00987">
    <property type="entry name" value="TRNASYNTHGLU"/>
</dbReference>
<comment type="similarity">
    <text evidence="1">Belongs to the class-I aminoacyl-tRNA synthetase family. Glutamate--tRNA ligase type 1 subfamily.</text>
</comment>
<dbReference type="SUPFAM" id="SSF48163">
    <property type="entry name" value="An anticodon-binding domain of class I aminoacyl-tRNA synthetases"/>
    <property type="match status" value="1"/>
</dbReference>
<dbReference type="InterPro" id="IPR014729">
    <property type="entry name" value="Rossmann-like_a/b/a_fold"/>
</dbReference>
<dbReference type="RefSeq" id="WP_289413515.1">
    <property type="nucleotide sequence ID" value="NZ_JAQIBD010000002.1"/>
</dbReference>
<dbReference type="EMBL" id="JAQIBD010000002">
    <property type="protein sequence ID" value="MDM5271788.1"/>
    <property type="molecule type" value="Genomic_DNA"/>
</dbReference>
<keyword evidence="6 7" id="KW-0030">Aminoacyl-tRNA synthetase</keyword>
<evidence type="ECO:0000256" key="2">
    <source>
        <dbReference type="ARBA" id="ARBA00022598"/>
    </source>
</evidence>
<dbReference type="NCBIfam" id="TIGR00464">
    <property type="entry name" value="gltX_bact"/>
    <property type="match status" value="1"/>
</dbReference>
<dbReference type="Gene3D" id="3.40.50.620">
    <property type="entry name" value="HUPs"/>
    <property type="match status" value="1"/>
</dbReference>
<dbReference type="InterPro" id="IPR049940">
    <property type="entry name" value="GluQ/Sye"/>
</dbReference>
<dbReference type="InterPro" id="IPR008925">
    <property type="entry name" value="aa_tRNA-synth_I_cd-bd_sf"/>
</dbReference>
<reference evidence="9" key="1">
    <citation type="submission" date="2023-01" db="EMBL/GenBank/DDBJ databases">
        <title>Sulfurovum sp. zt1-1 genome assembly.</title>
        <authorList>
            <person name="Wang J."/>
        </authorList>
    </citation>
    <scope>NUCLEOTIDE SEQUENCE</scope>
    <source>
        <strain evidence="9">Zt1-1</strain>
    </source>
</reference>
<evidence type="ECO:0000313" key="10">
    <source>
        <dbReference type="Proteomes" id="UP001169069"/>
    </source>
</evidence>
<gene>
    <name evidence="9" type="primary">gltX</name>
    <name evidence="9" type="ORF">PGH07_06335</name>
</gene>
<organism evidence="9 10">
    <name type="scientific">Sulfurovum zhangzhouensis</name>
    <dbReference type="NCBI Taxonomy" id="3019067"/>
    <lineage>
        <taxon>Bacteria</taxon>
        <taxon>Pseudomonadati</taxon>
        <taxon>Campylobacterota</taxon>
        <taxon>Epsilonproteobacteria</taxon>
        <taxon>Campylobacterales</taxon>
        <taxon>Sulfurovaceae</taxon>
        <taxon>Sulfurovum</taxon>
    </lineage>
</organism>
<dbReference type="EC" id="6.1.1.17" evidence="9"/>
<feature type="domain" description="Glutamyl/glutaminyl-tRNA synthetase class Ib catalytic" evidence="8">
    <location>
        <begin position="98"/>
        <end position="288"/>
    </location>
</feature>
<name>A0ABT7QY73_9BACT</name>
<dbReference type="PANTHER" id="PTHR43311:SF2">
    <property type="entry name" value="GLUTAMATE--TRNA LIGASE, MITOCHONDRIAL-RELATED"/>
    <property type="match status" value="1"/>
</dbReference>
<evidence type="ECO:0000313" key="9">
    <source>
        <dbReference type="EMBL" id="MDM5271788.1"/>
    </source>
</evidence>
<keyword evidence="4 7" id="KW-0067">ATP-binding</keyword>
<keyword evidence="5 7" id="KW-0648">Protein biosynthesis</keyword>
<evidence type="ECO:0000256" key="6">
    <source>
        <dbReference type="ARBA" id="ARBA00023146"/>
    </source>
</evidence>
<keyword evidence="2 7" id="KW-0436">Ligase</keyword>
<proteinExistence type="inferred from homology"/>
<dbReference type="Pfam" id="PF00749">
    <property type="entry name" value="tRNA-synt_1c"/>
    <property type="match status" value="1"/>
</dbReference>
<dbReference type="InterPro" id="IPR000924">
    <property type="entry name" value="Glu/Gln-tRNA-synth"/>
</dbReference>
<dbReference type="GO" id="GO:0004818">
    <property type="term" value="F:glutamate-tRNA ligase activity"/>
    <property type="evidence" value="ECO:0007669"/>
    <property type="project" value="UniProtKB-EC"/>
</dbReference>
<comment type="caution">
    <text evidence="9">The sequence shown here is derived from an EMBL/GenBank/DDBJ whole genome shotgun (WGS) entry which is preliminary data.</text>
</comment>
<sequence length="419" mass="47752">MLRFAPSPTGEMHIGELRVAIFNYMVAKQRDVNFIVRIEDTDKERNITGKDTEIMEILEKFALTHDSVSHQSENLHMHQTLAIRLLEEKKAFVCTCKSPNCSGQCMDIGTNNLSKLKEEKTPFVIRIKKPECNIIYQDLLKGEMSATPDEVDSFVILREDSTPSHDFACACDDMISGVTLIIRGEDHLLNTPKQMHIKTLLGYDQETEYAHLPNILNNEDNKMSIDDDAGSVKWLFEQGFIPDAIANYLIALGNETPTEIFTMPEALEWFDLFKISTSPVKFDIEKLRFINRKHLEMMDDKRLSVLFGFADENIGKLAKVYLEEASTINELEEKIRAIFKPKDFSGEWGEQMKQMSDVIFDAPMINTYDAFESYIMEKTGLQGANFSKPLRHLLTGAGDGPELSNIYPYIKSYILEVAS</sequence>
<dbReference type="PANTHER" id="PTHR43311">
    <property type="entry name" value="GLUTAMATE--TRNA LIGASE"/>
    <property type="match status" value="1"/>
</dbReference>
<keyword evidence="10" id="KW-1185">Reference proteome</keyword>
<evidence type="ECO:0000256" key="7">
    <source>
        <dbReference type="RuleBase" id="RU363037"/>
    </source>
</evidence>
<evidence type="ECO:0000256" key="1">
    <source>
        <dbReference type="ARBA" id="ARBA00007894"/>
    </source>
</evidence>
<evidence type="ECO:0000256" key="3">
    <source>
        <dbReference type="ARBA" id="ARBA00022741"/>
    </source>
</evidence>
<dbReference type="SUPFAM" id="SSF52374">
    <property type="entry name" value="Nucleotidylyl transferase"/>
    <property type="match status" value="1"/>
</dbReference>
<dbReference type="Proteomes" id="UP001169069">
    <property type="component" value="Unassembled WGS sequence"/>
</dbReference>
<evidence type="ECO:0000256" key="5">
    <source>
        <dbReference type="ARBA" id="ARBA00022917"/>
    </source>
</evidence>
<evidence type="ECO:0000259" key="8">
    <source>
        <dbReference type="Pfam" id="PF00749"/>
    </source>
</evidence>
<keyword evidence="3 7" id="KW-0547">Nucleotide-binding</keyword>
<dbReference type="InterPro" id="IPR004527">
    <property type="entry name" value="Glu-tRNA-ligase_bac/mito"/>
</dbReference>
<evidence type="ECO:0000256" key="4">
    <source>
        <dbReference type="ARBA" id="ARBA00022840"/>
    </source>
</evidence>
<accession>A0ABT7QY73</accession>
<protein>
    <submittedName>
        <fullName evidence="9">Glutamate--tRNA ligase</fullName>
        <ecNumber evidence="9">6.1.1.17</ecNumber>
    </submittedName>
</protein>
<dbReference type="InterPro" id="IPR020058">
    <property type="entry name" value="Glu/Gln-tRNA-synth_Ib_cat-dom"/>
</dbReference>